<dbReference type="EMBL" id="UINC01000994">
    <property type="protein sequence ID" value="SUZ66816.1"/>
    <property type="molecule type" value="Genomic_DNA"/>
</dbReference>
<name>A0A381PII5_9ZZZZ</name>
<reference evidence="1" key="1">
    <citation type="submission" date="2018-05" db="EMBL/GenBank/DDBJ databases">
        <authorList>
            <person name="Lanie J.A."/>
            <person name="Ng W.-L."/>
            <person name="Kazmierczak K.M."/>
            <person name="Andrzejewski T.M."/>
            <person name="Davidsen T.M."/>
            <person name="Wayne K.J."/>
            <person name="Tettelin H."/>
            <person name="Glass J.I."/>
            <person name="Rusch D."/>
            <person name="Podicherti R."/>
            <person name="Tsui H.-C.T."/>
            <person name="Winkler M.E."/>
        </authorList>
    </citation>
    <scope>NUCLEOTIDE SEQUENCE</scope>
</reference>
<organism evidence="1">
    <name type="scientific">marine metagenome</name>
    <dbReference type="NCBI Taxonomy" id="408172"/>
    <lineage>
        <taxon>unclassified sequences</taxon>
        <taxon>metagenomes</taxon>
        <taxon>ecological metagenomes</taxon>
    </lineage>
</organism>
<accession>A0A381PII5</accession>
<proteinExistence type="predicted"/>
<gene>
    <name evidence="1" type="ORF">METZ01_LOCUS19670</name>
</gene>
<sequence length="117" mass="13069">MCAEVRSQSPFGFRYRISLHRHTDTGQGQACLRFRCPVLVQAVQDYDGNFFAQDEICVVGAVRRTKHVNQNPGGLRVTDMEFSRVRLAGGDVFPPPVVRRGVVHARLNLDRCGDVLG</sequence>
<dbReference type="AlphaFoldDB" id="A0A381PII5"/>
<protein>
    <submittedName>
        <fullName evidence="1">Uncharacterized protein</fullName>
    </submittedName>
</protein>
<evidence type="ECO:0000313" key="1">
    <source>
        <dbReference type="EMBL" id="SUZ66816.1"/>
    </source>
</evidence>